<feature type="compositionally biased region" description="Low complexity" evidence="1">
    <location>
        <begin position="553"/>
        <end position="566"/>
    </location>
</feature>
<dbReference type="AlphaFoldDB" id="A0AAD8WP27"/>
<protein>
    <submittedName>
        <fullName evidence="2">Uncharacterized protein</fullName>
    </submittedName>
</protein>
<feature type="region of interest" description="Disordered" evidence="1">
    <location>
        <begin position="1"/>
        <end position="67"/>
    </location>
</feature>
<dbReference type="Pfam" id="PF02992">
    <property type="entry name" value="Transposase_21"/>
    <property type="match status" value="1"/>
</dbReference>
<feature type="region of interest" description="Disordered" evidence="1">
    <location>
        <begin position="483"/>
        <end position="595"/>
    </location>
</feature>
<evidence type="ECO:0000256" key="1">
    <source>
        <dbReference type="SAM" id="MobiDB-lite"/>
    </source>
</evidence>
<dbReference type="Proteomes" id="UP001231189">
    <property type="component" value="Unassembled WGS sequence"/>
</dbReference>
<dbReference type="PANTHER" id="PTHR10775:SF185">
    <property type="entry name" value="OS08G0208400 PROTEIN"/>
    <property type="match status" value="1"/>
</dbReference>
<feature type="compositionally biased region" description="Acidic residues" evidence="1">
    <location>
        <begin position="487"/>
        <end position="499"/>
    </location>
</feature>
<feature type="compositionally biased region" description="Acidic residues" evidence="1">
    <location>
        <begin position="49"/>
        <end position="66"/>
    </location>
</feature>
<feature type="region of interest" description="Disordered" evidence="1">
    <location>
        <begin position="372"/>
        <end position="392"/>
    </location>
</feature>
<feature type="compositionally biased region" description="Basic and acidic residues" evidence="1">
    <location>
        <begin position="14"/>
        <end position="48"/>
    </location>
</feature>
<comment type="caution">
    <text evidence="2">The sequence shown here is derived from an EMBL/GenBank/DDBJ whole genome shotgun (WGS) entry which is preliminary data.</text>
</comment>
<keyword evidence="3" id="KW-1185">Reference proteome</keyword>
<reference evidence="2" key="1">
    <citation type="submission" date="2023-07" db="EMBL/GenBank/DDBJ databases">
        <title>A chromosome-level genome assembly of Lolium multiflorum.</title>
        <authorList>
            <person name="Chen Y."/>
            <person name="Copetti D."/>
            <person name="Kolliker R."/>
            <person name="Studer B."/>
        </authorList>
    </citation>
    <scope>NUCLEOTIDE SEQUENCE</scope>
    <source>
        <strain evidence="2">02402/16</strain>
        <tissue evidence="2">Leaf</tissue>
    </source>
</reference>
<proteinExistence type="predicted"/>
<accession>A0AAD8WP27</accession>
<feature type="compositionally biased region" description="Polar residues" evidence="1">
    <location>
        <begin position="586"/>
        <end position="595"/>
    </location>
</feature>
<dbReference type="InterPro" id="IPR004242">
    <property type="entry name" value="Transposase_21"/>
</dbReference>
<feature type="region of interest" description="Disordered" evidence="1">
    <location>
        <begin position="645"/>
        <end position="669"/>
    </location>
</feature>
<organism evidence="2 3">
    <name type="scientific">Lolium multiflorum</name>
    <name type="common">Italian ryegrass</name>
    <name type="synonym">Lolium perenne subsp. multiflorum</name>
    <dbReference type="NCBI Taxonomy" id="4521"/>
    <lineage>
        <taxon>Eukaryota</taxon>
        <taxon>Viridiplantae</taxon>
        <taxon>Streptophyta</taxon>
        <taxon>Embryophyta</taxon>
        <taxon>Tracheophyta</taxon>
        <taxon>Spermatophyta</taxon>
        <taxon>Magnoliopsida</taxon>
        <taxon>Liliopsida</taxon>
        <taxon>Poales</taxon>
        <taxon>Poaceae</taxon>
        <taxon>BOP clade</taxon>
        <taxon>Pooideae</taxon>
        <taxon>Poodae</taxon>
        <taxon>Poeae</taxon>
        <taxon>Poeae Chloroplast Group 2 (Poeae type)</taxon>
        <taxon>Loliodinae</taxon>
        <taxon>Loliinae</taxon>
        <taxon>Lolium</taxon>
    </lineage>
</organism>
<dbReference type="EMBL" id="JAUUTY010000003">
    <property type="protein sequence ID" value="KAK1667418.1"/>
    <property type="molecule type" value="Genomic_DNA"/>
</dbReference>
<evidence type="ECO:0000313" key="2">
    <source>
        <dbReference type="EMBL" id="KAK1667418.1"/>
    </source>
</evidence>
<feature type="compositionally biased region" description="Low complexity" evidence="1">
    <location>
        <begin position="645"/>
        <end position="662"/>
    </location>
</feature>
<feature type="region of interest" description="Disordered" evidence="1">
    <location>
        <begin position="703"/>
        <end position="726"/>
    </location>
</feature>
<dbReference type="PANTHER" id="PTHR10775">
    <property type="entry name" value="OS08G0208400 PROTEIN"/>
    <property type="match status" value="1"/>
</dbReference>
<name>A0AAD8WP27_LOLMU</name>
<gene>
    <name evidence="2" type="ORF">QYE76_055577</name>
</gene>
<sequence length="726" mass="81376">MQDNQARPAPSNGAHEDHVERDDYHHEEDYHHADGDYHHEEEVGGEDHHEEEDAGGEDHHDEEEDSGATPLISALRDSHVQDLLLQETSNDRVAARERAKLSQMEKDGMTPIFPGCRPQDTRLHVTLDYLQMKTQNKWTDSSFSKNLKFWHDRLPEGNTLPSSIEEAKKVVCPLDLPHEKYHACINDCVIYRCEYKDRTTCPVCGHGRYKVGNKKVPRKVVWYFPITPRLQRYFVDPKEAKLMQWHAERQKPEEDPEMGYMLTHPSDAGQWQALDIAFPRFGGDARNIRLGMSTDGLNPFGNQSSTHSTWPVFVWPYNLPPWLCTKQRFKGCVKCMDETPHLQLPRDPGSSKTVYPGARRWLRLDHPWRKRGDLFNGKDEPDGPPRPRSGAEIDDLLKNWKECPAPGKKRPKPEPLLGVWKARSVFHDLEYWKVLHTPHSLDVMHITKNVTESLLGTLCNSEKSKDGPKARYDLKHFGIRKDLQAPDTDDDDDDDDDQTEGTQRLRKRAKKNADMGITLRDSVNPKPLSEGIAEEHPRQLAPSVGTLLAQDQSSADPIMSSTSSSAPPSPTLGGPVRFGSYEFTPHSDSSRSNFSDLQGNMEMTIGSVHYNVNAEGILQLLESPTSGSTSPSASSSLDLLAGLTESMSSPAPSTPRSASSMSVGSDEPTSSELTSYYCSNCDARHGLGSSDTPFICNARYSSGEDSVGSIARRATRRTADTSPTYR</sequence>
<evidence type="ECO:0000313" key="3">
    <source>
        <dbReference type="Proteomes" id="UP001231189"/>
    </source>
</evidence>